<dbReference type="AlphaFoldDB" id="A0AAJ0M8Y6"/>
<evidence type="ECO:0008006" key="4">
    <source>
        <dbReference type="Google" id="ProtNLM"/>
    </source>
</evidence>
<dbReference type="Proteomes" id="UP001275084">
    <property type="component" value="Unassembled WGS sequence"/>
</dbReference>
<protein>
    <recommendedName>
        <fullName evidence="4">Geranylgeranyl pyrophosphate synthetase</fullName>
    </recommendedName>
</protein>
<dbReference type="PANTHER" id="PTHR35179:SF2">
    <property type="entry name" value="START DOMAIN-CONTAINING PROTEIN"/>
    <property type="match status" value="1"/>
</dbReference>
<reference evidence="2" key="1">
    <citation type="journal article" date="2023" name="Mol. Phylogenet. Evol.">
        <title>Genome-scale phylogeny and comparative genomics of the fungal order Sordariales.</title>
        <authorList>
            <person name="Hensen N."/>
            <person name="Bonometti L."/>
            <person name="Westerberg I."/>
            <person name="Brannstrom I.O."/>
            <person name="Guillou S."/>
            <person name="Cros-Aarteil S."/>
            <person name="Calhoun S."/>
            <person name="Haridas S."/>
            <person name="Kuo A."/>
            <person name="Mondo S."/>
            <person name="Pangilinan J."/>
            <person name="Riley R."/>
            <person name="LaButti K."/>
            <person name="Andreopoulos B."/>
            <person name="Lipzen A."/>
            <person name="Chen C."/>
            <person name="Yan M."/>
            <person name="Daum C."/>
            <person name="Ng V."/>
            <person name="Clum A."/>
            <person name="Steindorff A."/>
            <person name="Ohm R.A."/>
            <person name="Martin F."/>
            <person name="Silar P."/>
            <person name="Natvig D.O."/>
            <person name="Lalanne C."/>
            <person name="Gautier V."/>
            <person name="Ament-Velasquez S.L."/>
            <person name="Kruys A."/>
            <person name="Hutchinson M.I."/>
            <person name="Powell A.J."/>
            <person name="Barry K."/>
            <person name="Miller A.N."/>
            <person name="Grigoriev I.V."/>
            <person name="Debuchy R."/>
            <person name="Gladieux P."/>
            <person name="Hiltunen Thoren M."/>
            <person name="Johannesson H."/>
        </authorList>
    </citation>
    <scope>NUCLEOTIDE SEQUENCE</scope>
    <source>
        <strain evidence="2">CBS 955.72</strain>
    </source>
</reference>
<evidence type="ECO:0000256" key="1">
    <source>
        <dbReference type="SAM" id="MobiDB-lite"/>
    </source>
</evidence>
<organism evidence="2 3">
    <name type="scientific">Lasiosphaeria hispida</name>
    <dbReference type="NCBI Taxonomy" id="260671"/>
    <lineage>
        <taxon>Eukaryota</taxon>
        <taxon>Fungi</taxon>
        <taxon>Dikarya</taxon>
        <taxon>Ascomycota</taxon>
        <taxon>Pezizomycotina</taxon>
        <taxon>Sordariomycetes</taxon>
        <taxon>Sordariomycetidae</taxon>
        <taxon>Sordariales</taxon>
        <taxon>Lasiosphaeriaceae</taxon>
        <taxon>Lasiosphaeria</taxon>
    </lineage>
</organism>
<dbReference type="PANTHER" id="PTHR35179">
    <property type="entry name" value="PROTEIN CBG02620"/>
    <property type="match status" value="1"/>
</dbReference>
<dbReference type="EMBL" id="JAUIQD010000007">
    <property type="protein sequence ID" value="KAK3343439.1"/>
    <property type="molecule type" value="Genomic_DNA"/>
</dbReference>
<accession>A0AAJ0M8Y6</accession>
<name>A0AAJ0M8Y6_9PEZI</name>
<evidence type="ECO:0000313" key="2">
    <source>
        <dbReference type="EMBL" id="KAK3343439.1"/>
    </source>
</evidence>
<comment type="caution">
    <text evidence="2">The sequence shown here is derived from an EMBL/GenBank/DDBJ whole genome shotgun (WGS) entry which is preliminary data.</text>
</comment>
<evidence type="ECO:0000313" key="3">
    <source>
        <dbReference type="Proteomes" id="UP001275084"/>
    </source>
</evidence>
<feature type="compositionally biased region" description="Gly residues" evidence="1">
    <location>
        <begin position="23"/>
        <end position="38"/>
    </location>
</feature>
<sequence>MRTPHSLEGAEGGSPAPFRPPRGGRGGRGVRGGRGGRGAFAWPTRPNACQTTSPNPPSPTPQTPPPPLGKLVQTLETKDLKDLSQTFTDSATIQHVETITSYNWADKKGAESTILVPGKPPLWAPPKTPPQLSQDNGYYFRDKNAARYPKHPIEPAVVACLATDASLAAKVDIVACGSTLGNLLRLVRGQDRTFRMLVEKVSNTVFLVRRENSPTELIPDVRGYGHTFPEAYTTWEPEVKGSASHQRLLRYSFAGLSLIIRAEADGYLKESDPTKSANIDHPSFGLDNQGVSLDGLASALSDVSVSPLVGKLSTTVQVTAGGNAVDQRQVFELKTRTILTKLTKDHLDEELPRLWVSQIPNFILAFHTRGLFESEDIQIKNVRADIDKWEKDHAADLACLAALVRRILEVVSASEEGKLELCCTEVGRLEVREQLPGTADVLSPEVRARWEEASDLPLDVLCDGENDNSEVHGQAIEESLKEDNGLVWNDNFDKDYTGCSDACGYCGRCTY</sequence>
<feature type="region of interest" description="Disordered" evidence="1">
    <location>
        <begin position="1"/>
        <end position="69"/>
    </location>
</feature>
<gene>
    <name evidence="2" type="ORF">B0T25DRAFT_463425</name>
</gene>
<feature type="compositionally biased region" description="Pro residues" evidence="1">
    <location>
        <begin position="54"/>
        <end position="68"/>
    </location>
</feature>
<proteinExistence type="predicted"/>
<keyword evidence="3" id="KW-1185">Reference proteome</keyword>
<reference evidence="2" key="2">
    <citation type="submission" date="2023-06" db="EMBL/GenBank/DDBJ databases">
        <authorList>
            <consortium name="Lawrence Berkeley National Laboratory"/>
            <person name="Haridas S."/>
            <person name="Hensen N."/>
            <person name="Bonometti L."/>
            <person name="Westerberg I."/>
            <person name="Brannstrom I.O."/>
            <person name="Guillou S."/>
            <person name="Cros-Aarteil S."/>
            <person name="Calhoun S."/>
            <person name="Kuo A."/>
            <person name="Mondo S."/>
            <person name="Pangilinan J."/>
            <person name="Riley R."/>
            <person name="Labutti K."/>
            <person name="Andreopoulos B."/>
            <person name="Lipzen A."/>
            <person name="Chen C."/>
            <person name="Yanf M."/>
            <person name="Daum C."/>
            <person name="Ng V."/>
            <person name="Clum A."/>
            <person name="Steindorff A."/>
            <person name="Ohm R."/>
            <person name="Martin F."/>
            <person name="Silar P."/>
            <person name="Natvig D."/>
            <person name="Lalanne C."/>
            <person name="Gautier V."/>
            <person name="Ament-Velasquez S.L."/>
            <person name="Kruys A."/>
            <person name="Hutchinson M.I."/>
            <person name="Powell A.J."/>
            <person name="Barry K."/>
            <person name="Miller A.N."/>
            <person name="Grigoriev I.V."/>
            <person name="Debuchy R."/>
            <person name="Gladieux P."/>
            <person name="Thoren M.H."/>
            <person name="Johannesson H."/>
        </authorList>
    </citation>
    <scope>NUCLEOTIDE SEQUENCE</scope>
    <source>
        <strain evidence="2">CBS 955.72</strain>
    </source>
</reference>